<proteinExistence type="predicted"/>
<dbReference type="Pfam" id="PF11645">
    <property type="entry name" value="PDDEXK_5"/>
    <property type="match status" value="1"/>
</dbReference>
<gene>
    <name evidence="3" type="ORF">AB0K40_05575</name>
</gene>
<evidence type="ECO:0000313" key="4">
    <source>
        <dbReference type="Proteomes" id="UP001552427"/>
    </source>
</evidence>
<comment type="caution">
    <text evidence="3">The sequence shown here is derived from an EMBL/GenBank/DDBJ whole genome shotgun (WGS) entry which is preliminary data.</text>
</comment>
<sequence>MTALTSKHTRHDAVRWTDDELRKAVASSMSWAAVARTLGYHPTATQSRKIMQARADELEIDTAHFRTQPGRPRKARPLVPETRPHVSASVPETTAPTLPRPSATIARLGRRSRLDVPDAQFAGFVSAAASWTDVLSLLGYSRTTEKAIATIQERARSLRLPTDHFPPSRSDDELAAAVAGARSWRDVARALDLQGRGGRQLALLKSRSEALSLDVSHFAGTRRWSEAQLRHAIEPAITWQDVAEALNVTASRQLQITIRRHAAKLGIPTDHLPDGDTPPSQEGRLRHLREAGTTIAAAWFTLRGYAPSIPVEAQPYDLLVDMGDVIQRVQVKTCMSKREVTIARRLPGTSKGALVPYASNEVDVFFLLDGDLSIFLIPISEVQGKLRISLTKHRRFRVGSASSLIE</sequence>
<dbReference type="GO" id="GO:0004519">
    <property type="term" value="F:endonuclease activity"/>
    <property type="evidence" value="ECO:0007669"/>
    <property type="project" value="UniProtKB-KW"/>
</dbReference>
<keyword evidence="4" id="KW-1185">Reference proteome</keyword>
<dbReference type="Proteomes" id="UP001552427">
    <property type="component" value="Unassembled WGS sequence"/>
</dbReference>
<protein>
    <submittedName>
        <fullName evidence="3">Group I intron-associated PD-(D/E)XK endonuclease</fullName>
    </submittedName>
</protein>
<reference evidence="3 4" key="1">
    <citation type="submission" date="2024-06" db="EMBL/GenBank/DDBJ databases">
        <title>The Natural Products Discovery Center: Release of the First 8490 Sequenced Strains for Exploring Actinobacteria Biosynthetic Diversity.</title>
        <authorList>
            <person name="Kalkreuter E."/>
            <person name="Kautsar S.A."/>
            <person name="Yang D."/>
            <person name="Bader C.D."/>
            <person name="Teijaro C.N."/>
            <person name="Fluegel L."/>
            <person name="Davis C.M."/>
            <person name="Simpson J.R."/>
            <person name="Lauterbach L."/>
            <person name="Steele A.D."/>
            <person name="Gui C."/>
            <person name="Meng S."/>
            <person name="Li G."/>
            <person name="Viehrig K."/>
            <person name="Ye F."/>
            <person name="Su P."/>
            <person name="Kiefer A.F."/>
            <person name="Nichols A."/>
            <person name="Cepeda A.J."/>
            <person name="Yan W."/>
            <person name="Fan B."/>
            <person name="Jiang Y."/>
            <person name="Adhikari A."/>
            <person name="Zheng C.-J."/>
            <person name="Schuster L."/>
            <person name="Cowan T.M."/>
            <person name="Smanski M.J."/>
            <person name="Chevrette M.G."/>
            <person name="De Carvalho L.P.S."/>
            <person name="Shen B."/>
        </authorList>
    </citation>
    <scope>NUCLEOTIDE SEQUENCE [LARGE SCALE GENOMIC DNA]</scope>
    <source>
        <strain evidence="3 4">NPDC049574</strain>
    </source>
</reference>
<evidence type="ECO:0000313" key="3">
    <source>
        <dbReference type="EMBL" id="MEV4284953.1"/>
    </source>
</evidence>
<dbReference type="InterPro" id="IPR021671">
    <property type="entry name" value="PD(D/E)XK_Endonuc"/>
</dbReference>
<accession>A0ABV3GXC9</accession>
<dbReference type="Gene3D" id="3.40.1350.10">
    <property type="match status" value="1"/>
</dbReference>
<dbReference type="RefSeq" id="WP_364445367.1">
    <property type="nucleotide sequence ID" value="NZ_JBFARM010000002.1"/>
</dbReference>
<evidence type="ECO:0000259" key="2">
    <source>
        <dbReference type="Pfam" id="PF11645"/>
    </source>
</evidence>
<keyword evidence="3" id="KW-0540">Nuclease</keyword>
<feature type="domain" description="PD(D/E)XK endonuclease" evidence="2">
    <location>
        <begin position="292"/>
        <end position="383"/>
    </location>
</feature>
<name>A0ABV3GXC9_9ACTN</name>
<keyword evidence="3" id="KW-0255">Endonuclease</keyword>
<evidence type="ECO:0000256" key="1">
    <source>
        <dbReference type="SAM" id="MobiDB-lite"/>
    </source>
</evidence>
<dbReference type="InterPro" id="IPR011856">
    <property type="entry name" value="tRNA_endonuc-like_dom_sf"/>
</dbReference>
<feature type="region of interest" description="Disordered" evidence="1">
    <location>
        <begin position="67"/>
        <end position="100"/>
    </location>
</feature>
<keyword evidence="3" id="KW-0378">Hydrolase</keyword>
<dbReference type="EMBL" id="JBFARM010000002">
    <property type="protein sequence ID" value="MEV4284953.1"/>
    <property type="molecule type" value="Genomic_DNA"/>
</dbReference>
<organism evidence="3 4">
    <name type="scientific">Nonomuraea bangladeshensis</name>
    <dbReference type="NCBI Taxonomy" id="404385"/>
    <lineage>
        <taxon>Bacteria</taxon>
        <taxon>Bacillati</taxon>
        <taxon>Actinomycetota</taxon>
        <taxon>Actinomycetes</taxon>
        <taxon>Streptosporangiales</taxon>
        <taxon>Streptosporangiaceae</taxon>
        <taxon>Nonomuraea</taxon>
    </lineage>
</organism>